<dbReference type="Gene3D" id="3.30.420.10">
    <property type="entry name" value="Ribonuclease H-like superfamily/Ribonuclease H"/>
    <property type="match status" value="1"/>
</dbReference>
<name>A0A4Y2K9F3_ARAVE</name>
<dbReference type="GO" id="GO:0003676">
    <property type="term" value="F:nucleic acid binding"/>
    <property type="evidence" value="ECO:0007669"/>
    <property type="project" value="InterPro"/>
</dbReference>
<protein>
    <recommendedName>
        <fullName evidence="3">Mariner Mos1 transposase</fullName>
    </recommendedName>
</protein>
<dbReference type="PANTHER" id="PTHR46060:SF1">
    <property type="entry name" value="MARINER MOS1 TRANSPOSASE-LIKE PROTEIN"/>
    <property type="match status" value="1"/>
</dbReference>
<sequence>MSHELTAEDKRKRKAACLTLLREQRKEKILDRIVACDEKWVYYNNTSRKGGRSTPGESAGSVARRVLTNKTVLLCIWWDCRGIIYT</sequence>
<proteinExistence type="predicted"/>
<evidence type="ECO:0008006" key="3">
    <source>
        <dbReference type="Google" id="ProtNLM"/>
    </source>
</evidence>
<dbReference type="InterPro" id="IPR036397">
    <property type="entry name" value="RNaseH_sf"/>
</dbReference>
<evidence type="ECO:0000313" key="2">
    <source>
        <dbReference type="Proteomes" id="UP000499080"/>
    </source>
</evidence>
<comment type="caution">
    <text evidence="1">The sequence shown here is derived from an EMBL/GenBank/DDBJ whole genome shotgun (WGS) entry which is preliminary data.</text>
</comment>
<dbReference type="OrthoDB" id="5863303at2759"/>
<dbReference type="InterPro" id="IPR001888">
    <property type="entry name" value="Transposase_1"/>
</dbReference>
<dbReference type="AlphaFoldDB" id="A0A4Y2K9F3"/>
<dbReference type="EMBL" id="BGPR01004371">
    <property type="protein sequence ID" value="GBM98917.1"/>
    <property type="molecule type" value="Genomic_DNA"/>
</dbReference>
<evidence type="ECO:0000313" key="1">
    <source>
        <dbReference type="EMBL" id="GBM98917.1"/>
    </source>
</evidence>
<reference evidence="1 2" key="1">
    <citation type="journal article" date="2019" name="Sci. Rep.">
        <title>Orb-weaving spider Araneus ventricosus genome elucidates the spidroin gene catalogue.</title>
        <authorList>
            <person name="Kono N."/>
            <person name="Nakamura H."/>
            <person name="Ohtoshi R."/>
            <person name="Moran D.A.P."/>
            <person name="Shinohara A."/>
            <person name="Yoshida Y."/>
            <person name="Fujiwara M."/>
            <person name="Mori M."/>
            <person name="Tomita M."/>
            <person name="Arakawa K."/>
        </authorList>
    </citation>
    <scope>NUCLEOTIDE SEQUENCE [LARGE SCALE GENOMIC DNA]</scope>
</reference>
<dbReference type="Pfam" id="PF01359">
    <property type="entry name" value="Transposase_1"/>
    <property type="match status" value="1"/>
</dbReference>
<gene>
    <name evidence="1" type="ORF">AVEN_58188_1</name>
</gene>
<dbReference type="Proteomes" id="UP000499080">
    <property type="component" value="Unassembled WGS sequence"/>
</dbReference>
<dbReference type="InterPro" id="IPR052709">
    <property type="entry name" value="Transposase-MT_Hybrid"/>
</dbReference>
<keyword evidence="2" id="KW-1185">Reference proteome</keyword>
<organism evidence="1 2">
    <name type="scientific">Araneus ventricosus</name>
    <name type="common">Orbweaver spider</name>
    <name type="synonym">Epeira ventricosa</name>
    <dbReference type="NCBI Taxonomy" id="182803"/>
    <lineage>
        <taxon>Eukaryota</taxon>
        <taxon>Metazoa</taxon>
        <taxon>Ecdysozoa</taxon>
        <taxon>Arthropoda</taxon>
        <taxon>Chelicerata</taxon>
        <taxon>Arachnida</taxon>
        <taxon>Araneae</taxon>
        <taxon>Araneomorphae</taxon>
        <taxon>Entelegynae</taxon>
        <taxon>Araneoidea</taxon>
        <taxon>Araneidae</taxon>
        <taxon>Araneus</taxon>
    </lineage>
</organism>
<accession>A0A4Y2K9F3</accession>
<dbReference type="PANTHER" id="PTHR46060">
    <property type="entry name" value="MARINER MOS1 TRANSPOSASE-LIKE PROTEIN"/>
    <property type="match status" value="1"/>
</dbReference>